<dbReference type="RefSeq" id="WP_163824500.1">
    <property type="nucleotide sequence ID" value="NZ_JAAGUX010000002.1"/>
</dbReference>
<sequence length="203" mass="22142">MELSLTQFVTLDGVYQAPGGPEEDPAGGFTQGGWLAPFIDDEFGAYIDAVFDRADAFLLGRRTYDIFAGYWPKITDSDDVVPVKLNALPKFVVSTHLDRAEWSNTEILRGDLITEVSALKDRPGREVQLHGSGSLGQSLLAARLVDTVYLVTAPIVLGHGKRLFTDGLRPTGFRLTESRASSTGLIMSTYRMEGVPEYGLVGE</sequence>
<dbReference type="InterPro" id="IPR024072">
    <property type="entry name" value="DHFR-like_dom_sf"/>
</dbReference>
<comment type="caution">
    <text evidence="2">The sequence shown here is derived from an EMBL/GenBank/DDBJ whole genome shotgun (WGS) entry which is preliminary data.</text>
</comment>
<dbReference type="EMBL" id="JAAGUX010000002">
    <property type="protein sequence ID" value="NEW54275.1"/>
    <property type="molecule type" value="Genomic_DNA"/>
</dbReference>
<dbReference type="EMBL" id="JAAGUZ010000026">
    <property type="protein sequence ID" value="NEW45103.1"/>
    <property type="molecule type" value="Genomic_DNA"/>
</dbReference>
<evidence type="ECO:0000313" key="4">
    <source>
        <dbReference type="Proteomes" id="UP000468928"/>
    </source>
</evidence>
<dbReference type="Proteomes" id="UP000470876">
    <property type="component" value="Unassembled WGS sequence"/>
</dbReference>
<proteinExistence type="predicted"/>
<organism evidence="2 4">
    <name type="scientific">Nocardia cyriacigeorgica</name>
    <dbReference type="NCBI Taxonomy" id="135487"/>
    <lineage>
        <taxon>Bacteria</taxon>
        <taxon>Bacillati</taxon>
        <taxon>Actinomycetota</taxon>
        <taxon>Actinomycetes</taxon>
        <taxon>Mycobacteriales</taxon>
        <taxon>Nocardiaceae</taxon>
        <taxon>Nocardia</taxon>
    </lineage>
</organism>
<dbReference type="InterPro" id="IPR002734">
    <property type="entry name" value="RibDG_C"/>
</dbReference>
<dbReference type="PANTHER" id="PTHR38011">
    <property type="entry name" value="DIHYDROFOLATE REDUCTASE FAMILY PROTEIN (AFU_ORTHOLOGUE AFUA_8G06820)"/>
    <property type="match status" value="1"/>
</dbReference>
<protein>
    <submittedName>
        <fullName evidence="2">Dihydrofolate reductase family protein</fullName>
    </submittedName>
</protein>
<dbReference type="Gene3D" id="3.40.430.10">
    <property type="entry name" value="Dihydrofolate Reductase, subunit A"/>
    <property type="match status" value="1"/>
</dbReference>
<dbReference type="AlphaFoldDB" id="A0A6P1D8H8"/>
<gene>
    <name evidence="2" type="ORF">GV789_11635</name>
    <name evidence="3" type="ORF">GV794_01130</name>
</gene>
<evidence type="ECO:0000313" key="5">
    <source>
        <dbReference type="Proteomes" id="UP000470876"/>
    </source>
</evidence>
<dbReference type="Pfam" id="PF01872">
    <property type="entry name" value="RibD_C"/>
    <property type="match status" value="1"/>
</dbReference>
<evidence type="ECO:0000259" key="1">
    <source>
        <dbReference type="Pfam" id="PF01872"/>
    </source>
</evidence>
<accession>A0A6P1D8H8</accession>
<dbReference type="GO" id="GO:0008703">
    <property type="term" value="F:5-amino-6-(5-phosphoribosylamino)uracil reductase activity"/>
    <property type="evidence" value="ECO:0007669"/>
    <property type="project" value="InterPro"/>
</dbReference>
<dbReference type="Proteomes" id="UP000468928">
    <property type="component" value="Unassembled WGS sequence"/>
</dbReference>
<evidence type="ECO:0000313" key="3">
    <source>
        <dbReference type="EMBL" id="NEW54275.1"/>
    </source>
</evidence>
<dbReference type="GO" id="GO:0009231">
    <property type="term" value="P:riboflavin biosynthetic process"/>
    <property type="evidence" value="ECO:0007669"/>
    <property type="project" value="InterPro"/>
</dbReference>
<reference evidence="4 5" key="1">
    <citation type="submission" date="2020-01" db="EMBL/GenBank/DDBJ databases">
        <title>Genetics and antimicrobial susceptibilities of Nocardia species isolated from the soil; a comparison with species isolated from humans.</title>
        <authorList>
            <person name="Carrasco G."/>
            <person name="Monzon S."/>
            <person name="Sansegundo M."/>
            <person name="Garcia E."/>
            <person name="Garrido N."/>
            <person name="Medina M.J."/>
            <person name="Villalon P."/>
            <person name="Ramirez-Arocha A.C."/>
            <person name="Jimenez P."/>
            <person name="Cuesta I."/>
            <person name="Valdezate S."/>
        </authorList>
    </citation>
    <scope>NUCLEOTIDE SEQUENCE [LARGE SCALE GENOMIC DNA]</scope>
    <source>
        <strain evidence="2 4">CNM20110639</strain>
        <strain evidence="3 5">CNM20110649</strain>
    </source>
</reference>
<name>A0A6P1D8H8_9NOCA</name>
<dbReference type="PANTHER" id="PTHR38011:SF2">
    <property type="entry name" value="BIFUNCTIONAL DEAMINASE-REDUCTASE DOMAIN PROTEIN"/>
    <property type="match status" value="1"/>
</dbReference>
<dbReference type="SUPFAM" id="SSF53597">
    <property type="entry name" value="Dihydrofolate reductase-like"/>
    <property type="match status" value="1"/>
</dbReference>
<feature type="domain" description="Bacterial bifunctional deaminase-reductase C-terminal" evidence="1">
    <location>
        <begin position="5"/>
        <end position="186"/>
    </location>
</feature>
<evidence type="ECO:0000313" key="2">
    <source>
        <dbReference type="EMBL" id="NEW45103.1"/>
    </source>
</evidence>
<dbReference type="InterPro" id="IPR050765">
    <property type="entry name" value="Riboflavin_Biosynth_HTPR"/>
</dbReference>
<keyword evidence="5" id="KW-1185">Reference proteome</keyword>